<dbReference type="InterPro" id="IPR002347">
    <property type="entry name" value="SDR_fam"/>
</dbReference>
<organism evidence="3 4">
    <name type="scientific">Roseateles albus</name>
    <dbReference type="NCBI Taxonomy" id="2987525"/>
    <lineage>
        <taxon>Bacteria</taxon>
        <taxon>Pseudomonadati</taxon>
        <taxon>Pseudomonadota</taxon>
        <taxon>Betaproteobacteria</taxon>
        <taxon>Burkholderiales</taxon>
        <taxon>Sphaerotilaceae</taxon>
        <taxon>Roseateles</taxon>
    </lineage>
</organism>
<keyword evidence="2" id="KW-0560">Oxidoreductase</keyword>
<dbReference type="CDD" id="cd05233">
    <property type="entry name" value="SDR_c"/>
    <property type="match status" value="1"/>
</dbReference>
<keyword evidence="4" id="KW-1185">Reference proteome</keyword>
<evidence type="ECO:0000313" key="3">
    <source>
        <dbReference type="EMBL" id="MDC8773510.1"/>
    </source>
</evidence>
<dbReference type="PANTHER" id="PTHR24321">
    <property type="entry name" value="DEHYDROGENASES, SHORT CHAIN"/>
    <property type="match status" value="1"/>
</dbReference>
<dbReference type="EMBL" id="JAQQXT010000012">
    <property type="protein sequence ID" value="MDC8773510.1"/>
    <property type="molecule type" value="Genomic_DNA"/>
</dbReference>
<dbReference type="PANTHER" id="PTHR24321:SF8">
    <property type="entry name" value="ESTRADIOL 17-BETA-DEHYDROGENASE 8-RELATED"/>
    <property type="match status" value="1"/>
</dbReference>
<comment type="similarity">
    <text evidence="1">Belongs to the short-chain dehydrogenases/reductases (SDR) family.</text>
</comment>
<gene>
    <name evidence="3" type="ORF">PRZ03_18180</name>
</gene>
<sequence length="234" mass="24166">MTGAASGIGAAIVERFRAEGAWVAGLDLSPAMSSDCDLVGDLRSAAFIDSAMAALSQRQAMPDILVHAAAISAHGGVLDIEPERYAEIYAVNVLAAVRLMRHCVPAMKAQGGGAVLLMSSINADFATPTQAAYAASKAALNSLTKTAALEFAPAGIRVNAIAPASIDTPLMRAGLESRSDAEQAIAANMQRHPIARFGTAQEVADLSLFLVSERAAWITGAIYALDGGASVTRR</sequence>
<dbReference type="Pfam" id="PF13561">
    <property type="entry name" value="adh_short_C2"/>
    <property type="match status" value="1"/>
</dbReference>
<evidence type="ECO:0000256" key="2">
    <source>
        <dbReference type="ARBA" id="ARBA00023002"/>
    </source>
</evidence>
<name>A0ABT5KHT6_9BURK</name>
<reference evidence="3 4" key="1">
    <citation type="submission" date="2022-10" db="EMBL/GenBank/DDBJ databases">
        <title>Paucibacter sp. hw1 Genome sequencing.</title>
        <authorList>
            <person name="Park S."/>
        </authorList>
    </citation>
    <scope>NUCLEOTIDE SEQUENCE [LARGE SCALE GENOMIC DNA]</scope>
    <source>
        <strain evidence="4">hw1</strain>
    </source>
</reference>
<accession>A0ABT5KHT6</accession>
<evidence type="ECO:0000256" key="1">
    <source>
        <dbReference type="ARBA" id="ARBA00006484"/>
    </source>
</evidence>
<dbReference type="SUPFAM" id="SSF51735">
    <property type="entry name" value="NAD(P)-binding Rossmann-fold domains"/>
    <property type="match status" value="1"/>
</dbReference>
<dbReference type="PROSITE" id="PS00061">
    <property type="entry name" value="ADH_SHORT"/>
    <property type="match status" value="1"/>
</dbReference>
<protein>
    <submittedName>
        <fullName evidence="3">SDR family oxidoreductase</fullName>
    </submittedName>
</protein>
<evidence type="ECO:0000313" key="4">
    <source>
        <dbReference type="Proteomes" id="UP001221189"/>
    </source>
</evidence>
<dbReference type="InterPro" id="IPR036291">
    <property type="entry name" value="NAD(P)-bd_dom_sf"/>
</dbReference>
<dbReference type="Gene3D" id="3.40.50.720">
    <property type="entry name" value="NAD(P)-binding Rossmann-like Domain"/>
    <property type="match status" value="1"/>
</dbReference>
<comment type="caution">
    <text evidence="3">The sequence shown here is derived from an EMBL/GenBank/DDBJ whole genome shotgun (WGS) entry which is preliminary data.</text>
</comment>
<dbReference type="Proteomes" id="UP001221189">
    <property type="component" value="Unassembled WGS sequence"/>
</dbReference>
<proteinExistence type="inferred from homology"/>
<dbReference type="InterPro" id="IPR020904">
    <property type="entry name" value="Sc_DH/Rdtase_CS"/>
</dbReference>
<dbReference type="PRINTS" id="PR00081">
    <property type="entry name" value="GDHRDH"/>
</dbReference>
<dbReference type="PRINTS" id="PR00080">
    <property type="entry name" value="SDRFAMILY"/>
</dbReference>
<dbReference type="RefSeq" id="WP_273601663.1">
    <property type="nucleotide sequence ID" value="NZ_JAQQXT010000012.1"/>
</dbReference>